<sequence>MAFEMVTLSLCREKQLEISAINSGYCFDWAQRVRQRCPAAEIYYVRRFIPHAFILFAGRWFDATAPLGVTQWQRLPLFRPLGAVIHQVPVNLWMPGDKYW</sequence>
<dbReference type="AlphaFoldDB" id="A0A4U1BM11"/>
<dbReference type="EMBL" id="SWCJ01000012">
    <property type="protein sequence ID" value="TKB53330.1"/>
    <property type="molecule type" value="Genomic_DNA"/>
</dbReference>
<keyword evidence="2" id="KW-1185">Reference proteome</keyword>
<reference evidence="1 2" key="1">
    <citation type="submission" date="2019-04" db="EMBL/GenBank/DDBJ databases">
        <authorList>
            <person name="Hwang J.C."/>
        </authorList>
    </citation>
    <scope>NUCLEOTIDE SEQUENCE [LARGE SCALE GENOMIC DNA]</scope>
    <source>
        <strain evidence="1 2">IMCC35002</strain>
    </source>
</reference>
<accession>A0A4U1BM11</accession>
<protein>
    <submittedName>
        <fullName evidence="1">Uncharacterized protein</fullName>
    </submittedName>
</protein>
<name>A0A4U1BM11_9GAMM</name>
<comment type="caution">
    <text evidence="1">The sequence shown here is derived from an EMBL/GenBank/DDBJ whole genome shotgun (WGS) entry which is preliminary data.</text>
</comment>
<evidence type="ECO:0000313" key="1">
    <source>
        <dbReference type="EMBL" id="TKB53330.1"/>
    </source>
</evidence>
<dbReference type="OrthoDB" id="6399881at2"/>
<gene>
    <name evidence="1" type="ORF">FCL42_14780</name>
</gene>
<evidence type="ECO:0000313" key="2">
    <source>
        <dbReference type="Proteomes" id="UP000305675"/>
    </source>
</evidence>
<dbReference type="RefSeq" id="WP_136864198.1">
    <property type="nucleotide sequence ID" value="NZ_SWCJ01000012.1"/>
</dbReference>
<dbReference type="Proteomes" id="UP000305675">
    <property type="component" value="Unassembled WGS sequence"/>
</dbReference>
<organism evidence="1 2">
    <name type="scientific">Ferrimonas aestuarii</name>
    <dbReference type="NCBI Taxonomy" id="2569539"/>
    <lineage>
        <taxon>Bacteria</taxon>
        <taxon>Pseudomonadati</taxon>
        <taxon>Pseudomonadota</taxon>
        <taxon>Gammaproteobacteria</taxon>
        <taxon>Alteromonadales</taxon>
        <taxon>Ferrimonadaceae</taxon>
        <taxon>Ferrimonas</taxon>
    </lineage>
</organism>
<proteinExistence type="predicted"/>